<dbReference type="OrthoDB" id="7644839at2"/>
<accession>A0A159Z7Q5</accession>
<sequence>MSRHIADRRSPPEAGRTKQFIELARREGAEGSHPATQALLRRPRLGSETARRVKEFLRIERGRQA</sequence>
<dbReference type="RefSeq" id="WP_066817053.1">
    <property type="nucleotide sequence ID" value="NZ_CP012661.1"/>
</dbReference>
<gene>
    <name evidence="1" type="ORF">AKL17_4282</name>
</gene>
<evidence type="ECO:0000313" key="1">
    <source>
        <dbReference type="EMBL" id="AMY71495.1"/>
    </source>
</evidence>
<organism evidence="1 2">
    <name type="scientific">Frigidibacter mobilis</name>
    <dbReference type="NCBI Taxonomy" id="1335048"/>
    <lineage>
        <taxon>Bacteria</taxon>
        <taxon>Pseudomonadati</taxon>
        <taxon>Pseudomonadota</taxon>
        <taxon>Alphaproteobacteria</taxon>
        <taxon>Rhodobacterales</taxon>
        <taxon>Paracoccaceae</taxon>
        <taxon>Frigidibacter</taxon>
    </lineage>
</organism>
<dbReference type="Proteomes" id="UP000076128">
    <property type="component" value="Chromosome"/>
</dbReference>
<protein>
    <submittedName>
        <fullName evidence="1">Uncharacterized protein</fullName>
    </submittedName>
</protein>
<proteinExistence type="predicted"/>
<evidence type="ECO:0000313" key="2">
    <source>
        <dbReference type="Proteomes" id="UP000076128"/>
    </source>
</evidence>
<keyword evidence="2" id="KW-1185">Reference proteome</keyword>
<dbReference type="AlphaFoldDB" id="A0A159Z7Q5"/>
<dbReference type="EMBL" id="CP012661">
    <property type="protein sequence ID" value="AMY71495.1"/>
    <property type="molecule type" value="Genomic_DNA"/>
</dbReference>
<name>A0A159Z7Q5_9RHOB</name>
<dbReference type="KEGG" id="daa:AKL17_4282"/>
<dbReference type="STRING" id="1335048.AKL17_4282"/>
<reference evidence="1 2" key="1">
    <citation type="submission" date="2015-09" db="EMBL/GenBank/DDBJ databases">
        <title>Complete genome sequence of Defluviimonas alba cai42t isolated from an oilfield in Xinjiang.</title>
        <authorList>
            <person name="Geng S."/>
            <person name="Pan X."/>
            <person name="Wu X."/>
        </authorList>
    </citation>
    <scope>NUCLEOTIDE SEQUENCE [LARGE SCALE GENOMIC DNA]</scope>
    <source>
        <strain evidence="2">cai42</strain>
    </source>
</reference>